<dbReference type="PANTHER" id="PTHR30600:SF10">
    <property type="entry name" value="BLL6722 PROTEIN"/>
    <property type="match status" value="1"/>
</dbReference>
<proteinExistence type="predicted"/>
<keyword evidence="9" id="KW-0575">Peroxidase</keyword>
<name>A0A7W7YDC9_9BACT</name>
<comment type="caution">
    <text evidence="9">The sequence shown here is derived from an EMBL/GenBank/DDBJ whole genome shotgun (WGS) entry which is preliminary data.</text>
</comment>
<dbReference type="InterPro" id="IPR004852">
    <property type="entry name" value="Di-haem_cyt_c_peroxidsae"/>
</dbReference>
<dbReference type="GO" id="GO:0030313">
    <property type="term" value="C:cell envelope"/>
    <property type="evidence" value="ECO:0007669"/>
    <property type="project" value="UniProtKB-SubCell"/>
</dbReference>
<dbReference type="InterPro" id="IPR051395">
    <property type="entry name" value="Cytochrome_c_Peroxidase/MauG"/>
</dbReference>
<keyword evidence="4" id="KW-0732">Signal</keyword>
<evidence type="ECO:0000256" key="4">
    <source>
        <dbReference type="ARBA" id="ARBA00022729"/>
    </source>
</evidence>
<dbReference type="Gene3D" id="1.10.760.10">
    <property type="entry name" value="Cytochrome c-like domain"/>
    <property type="match status" value="2"/>
</dbReference>
<dbReference type="GO" id="GO:0020037">
    <property type="term" value="F:heme binding"/>
    <property type="evidence" value="ECO:0007669"/>
    <property type="project" value="InterPro"/>
</dbReference>
<keyword evidence="6 7" id="KW-0408">Iron</keyword>
<keyword evidence="5" id="KW-0560">Oxidoreductase</keyword>
<accession>A0A7W7YDC9</accession>
<dbReference type="GO" id="GO:0046872">
    <property type="term" value="F:metal ion binding"/>
    <property type="evidence" value="ECO:0007669"/>
    <property type="project" value="UniProtKB-KW"/>
</dbReference>
<evidence type="ECO:0000256" key="7">
    <source>
        <dbReference type="PROSITE-ProRule" id="PRU00433"/>
    </source>
</evidence>
<feature type="domain" description="Cytochrome c" evidence="8">
    <location>
        <begin position="377"/>
        <end position="515"/>
    </location>
</feature>
<dbReference type="AlphaFoldDB" id="A0A7W7YDC9"/>
<dbReference type="Pfam" id="PF03150">
    <property type="entry name" value="CCP_MauG"/>
    <property type="match status" value="1"/>
</dbReference>
<evidence type="ECO:0000313" key="10">
    <source>
        <dbReference type="Proteomes" id="UP000590740"/>
    </source>
</evidence>
<dbReference type="SUPFAM" id="SSF46626">
    <property type="entry name" value="Cytochrome c"/>
    <property type="match status" value="2"/>
</dbReference>
<evidence type="ECO:0000256" key="1">
    <source>
        <dbReference type="ARBA" id="ARBA00004196"/>
    </source>
</evidence>
<evidence type="ECO:0000256" key="6">
    <source>
        <dbReference type="ARBA" id="ARBA00023004"/>
    </source>
</evidence>
<dbReference type="InterPro" id="IPR036909">
    <property type="entry name" value="Cyt_c-like_dom_sf"/>
</dbReference>
<dbReference type="Proteomes" id="UP000590740">
    <property type="component" value="Unassembled WGS sequence"/>
</dbReference>
<dbReference type="GO" id="GO:0004130">
    <property type="term" value="F:cytochrome-c peroxidase activity"/>
    <property type="evidence" value="ECO:0007669"/>
    <property type="project" value="TreeGrafter"/>
</dbReference>
<keyword evidence="2 7" id="KW-0349">Heme</keyword>
<dbReference type="EMBL" id="JACHIG010000008">
    <property type="protein sequence ID" value="MBB5034108.1"/>
    <property type="molecule type" value="Genomic_DNA"/>
</dbReference>
<sequence>MSRIAMLLSHAELQREDGGWIGAKNWVATVDVGRQKLSFVLDGIPPAVYRALRFDLGLDDAADHQDAASWPAGHPLNPEVNQLHWSWRGQYIFLAIEGRYRQPDEKLGGYSYHLAGQKCRATVEVPLAMDLRNDQLLTLSLHADRFFSGAHAIEISKADSTHSGEDGGLAERIADNAVRAFGIVRLEPDLSPKQRPAADASWKPPLIAAKIPPHFPAVNFPADNPLTVAGVSLGDRLFHDVRLSINNTQSCASCHDTKAAFSDPRRFSLGAEGQLGKRNAMPLFNLAWKSSFFWDGRAPTLRDQTLRPIQDPAEMHETLDHVLTKIDDLKPMFQRAFGSDEITPDRMARAMEQYLLTLISADSKMDRMVSGKATLTEQEKHGFTLFFTESDPGHGIKGGDCFHCHGGAQFSNSQFLNNGLDDDAGIQDEGLAQVSGKPTDRGRFMVPSLRNVARTAPYMHDGRFSTLEEVIEHYDHGVRASSTLDPNLAKHLRNQGLGLTVEDKAALVAFLKTLTDESFGVEWNEPASK</sequence>
<dbReference type="PANTHER" id="PTHR30600">
    <property type="entry name" value="CYTOCHROME C PEROXIDASE-RELATED"/>
    <property type="match status" value="1"/>
</dbReference>
<dbReference type="GO" id="GO:0009055">
    <property type="term" value="F:electron transfer activity"/>
    <property type="evidence" value="ECO:0007669"/>
    <property type="project" value="InterPro"/>
</dbReference>
<protein>
    <submittedName>
        <fullName evidence="9">Cytochrome c peroxidase</fullName>
    </submittedName>
</protein>
<evidence type="ECO:0000256" key="5">
    <source>
        <dbReference type="ARBA" id="ARBA00023002"/>
    </source>
</evidence>
<reference evidence="9 10" key="1">
    <citation type="submission" date="2020-08" db="EMBL/GenBank/DDBJ databases">
        <title>Genomic Encyclopedia of Type Strains, Phase IV (KMG-IV): sequencing the most valuable type-strain genomes for metagenomic binning, comparative biology and taxonomic classification.</title>
        <authorList>
            <person name="Goeker M."/>
        </authorList>
    </citation>
    <scope>NUCLEOTIDE SEQUENCE [LARGE SCALE GENOMIC DNA]</scope>
    <source>
        <strain evidence="9 10">DSM 12252</strain>
    </source>
</reference>
<dbReference type="InterPro" id="IPR046863">
    <property type="entry name" value="MbnP-like_dom"/>
</dbReference>
<comment type="subcellular location">
    <subcellularLocation>
        <location evidence="1">Cell envelope</location>
    </subcellularLocation>
</comment>
<keyword evidence="10" id="KW-1185">Reference proteome</keyword>
<organism evidence="9 10">
    <name type="scientific">Prosthecobacter vanneervenii</name>
    <dbReference type="NCBI Taxonomy" id="48466"/>
    <lineage>
        <taxon>Bacteria</taxon>
        <taxon>Pseudomonadati</taxon>
        <taxon>Verrucomicrobiota</taxon>
        <taxon>Verrucomicrobiia</taxon>
        <taxon>Verrucomicrobiales</taxon>
        <taxon>Verrucomicrobiaceae</taxon>
        <taxon>Prosthecobacter</taxon>
    </lineage>
</organism>
<dbReference type="Pfam" id="PF20243">
    <property type="entry name" value="MbnP"/>
    <property type="match status" value="1"/>
</dbReference>
<dbReference type="InterPro" id="IPR009056">
    <property type="entry name" value="Cyt_c-like_dom"/>
</dbReference>
<evidence type="ECO:0000256" key="2">
    <source>
        <dbReference type="ARBA" id="ARBA00022617"/>
    </source>
</evidence>
<evidence type="ECO:0000313" key="9">
    <source>
        <dbReference type="EMBL" id="MBB5034108.1"/>
    </source>
</evidence>
<evidence type="ECO:0000259" key="8">
    <source>
        <dbReference type="PROSITE" id="PS51007"/>
    </source>
</evidence>
<dbReference type="PROSITE" id="PS51007">
    <property type="entry name" value="CYTC"/>
    <property type="match status" value="2"/>
</dbReference>
<evidence type="ECO:0000256" key="3">
    <source>
        <dbReference type="ARBA" id="ARBA00022723"/>
    </source>
</evidence>
<gene>
    <name evidence="9" type="ORF">HNQ65_003699</name>
</gene>
<keyword evidence="3 7" id="KW-0479">Metal-binding</keyword>
<feature type="domain" description="Cytochrome c" evidence="8">
    <location>
        <begin position="229"/>
        <end position="363"/>
    </location>
</feature>